<reference evidence="1" key="1">
    <citation type="submission" date="2021-03" db="EMBL/GenBank/DDBJ databases">
        <title>Antimicrobial resistance genes in bacteria isolated from Japanese honey, and their potential for conferring macrolide and lincosamide resistance in the American foulbrood pathogen Paenibacillus larvae.</title>
        <authorList>
            <person name="Okamoto M."/>
            <person name="Kumagai M."/>
            <person name="Kanamori H."/>
            <person name="Takamatsu D."/>
        </authorList>
    </citation>
    <scope>NUCLEOTIDE SEQUENCE</scope>
    <source>
        <strain evidence="1">J2TS6</strain>
    </source>
</reference>
<proteinExistence type="predicted"/>
<protein>
    <submittedName>
        <fullName evidence="1">Uncharacterized protein</fullName>
    </submittedName>
</protein>
<name>A0A920CA22_9BACL</name>
<keyword evidence="2" id="KW-1185">Reference proteome</keyword>
<dbReference type="AlphaFoldDB" id="A0A920CA22"/>
<dbReference type="EMBL" id="BORQ01000003">
    <property type="protein sequence ID" value="GIO31750.1"/>
    <property type="molecule type" value="Genomic_DNA"/>
</dbReference>
<evidence type="ECO:0000313" key="1">
    <source>
        <dbReference type="EMBL" id="GIO31750.1"/>
    </source>
</evidence>
<evidence type="ECO:0000313" key="2">
    <source>
        <dbReference type="Proteomes" id="UP000679779"/>
    </source>
</evidence>
<comment type="caution">
    <text evidence="1">The sequence shown here is derived from an EMBL/GenBank/DDBJ whole genome shotgun (WGS) entry which is preliminary data.</text>
</comment>
<dbReference type="RefSeq" id="WP_160042650.1">
    <property type="nucleotide sequence ID" value="NZ_BORQ01000003.1"/>
</dbReference>
<dbReference type="Proteomes" id="UP000679779">
    <property type="component" value="Unassembled WGS sequence"/>
</dbReference>
<organism evidence="1 2">
    <name type="scientific">Paenibacillus albilobatus</name>
    <dbReference type="NCBI Taxonomy" id="2716884"/>
    <lineage>
        <taxon>Bacteria</taxon>
        <taxon>Bacillati</taxon>
        <taxon>Bacillota</taxon>
        <taxon>Bacilli</taxon>
        <taxon>Bacillales</taxon>
        <taxon>Paenibacillaceae</taxon>
        <taxon>Paenibacillus</taxon>
    </lineage>
</organism>
<gene>
    <name evidence="1" type="ORF">J2TS6_28910</name>
</gene>
<sequence length="77" mass="8809">MTILKLFNPIIAQKDGFLDIGQNWIFYGKIVSEEKRIRKSKGSKIGDLVRGGELQYSGDDEHVALKEFHGRMKNTNK</sequence>
<accession>A0A920CA22</accession>